<dbReference type="GO" id="GO:0016491">
    <property type="term" value="F:oxidoreductase activity"/>
    <property type="evidence" value="ECO:0007669"/>
    <property type="project" value="InterPro"/>
</dbReference>
<feature type="domain" description="Opine dehydrogenase" evidence="1">
    <location>
        <begin position="168"/>
        <end position="299"/>
    </location>
</feature>
<dbReference type="AlphaFoldDB" id="X0T3G6"/>
<dbReference type="PANTHER" id="PTHR38015:SF1">
    <property type="entry name" value="OPINE DEHYDROGENASE DOMAIN-CONTAINING PROTEIN"/>
    <property type="match status" value="1"/>
</dbReference>
<dbReference type="InterPro" id="IPR003421">
    <property type="entry name" value="Opine_DH"/>
</dbReference>
<accession>X0T3G6</accession>
<dbReference type="InterPro" id="IPR008927">
    <property type="entry name" value="6-PGluconate_DH-like_C_sf"/>
</dbReference>
<dbReference type="InterPro" id="IPR013328">
    <property type="entry name" value="6PGD_dom2"/>
</dbReference>
<organism evidence="2">
    <name type="scientific">marine sediment metagenome</name>
    <dbReference type="NCBI Taxonomy" id="412755"/>
    <lineage>
        <taxon>unclassified sequences</taxon>
        <taxon>metagenomes</taxon>
        <taxon>ecological metagenomes</taxon>
    </lineage>
</organism>
<dbReference type="InterPro" id="IPR051729">
    <property type="entry name" value="Opine/Lysopine_DH"/>
</dbReference>
<reference evidence="2" key="1">
    <citation type="journal article" date="2014" name="Front. Microbiol.">
        <title>High frequency of phylogenetically diverse reductive dehalogenase-homologous genes in deep subseafloor sedimentary metagenomes.</title>
        <authorList>
            <person name="Kawai M."/>
            <person name="Futagami T."/>
            <person name="Toyoda A."/>
            <person name="Takaki Y."/>
            <person name="Nishi S."/>
            <person name="Hori S."/>
            <person name="Arai W."/>
            <person name="Tsubouchi T."/>
            <person name="Morono Y."/>
            <person name="Uchiyama I."/>
            <person name="Ito T."/>
            <person name="Fujiyama A."/>
            <person name="Inagaki F."/>
            <person name="Takami H."/>
        </authorList>
    </citation>
    <scope>NUCLEOTIDE SEQUENCE</scope>
    <source>
        <strain evidence="2">Expedition CK06-06</strain>
    </source>
</reference>
<dbReference type="Gene3D" id="3.40.50.720">
    <property type="entry name" value="NAD(P)-binding Rossmann-like Domain"/>
    <property type="match status" value="1"/>
</dbReference>
<evidence type="ECO:0000313" key="2">
    <source>
        <dbReference type="EMBL" id="GAF82722.1"/>
    </source>
</evidence>
<dbReference type="SUPFAM" id="SSF48179">
    <property type="entry name" value="6-phosphogluconate dehydrogenase C-terminal domain-like"/>
    <property type="match status" value="1"/>
</dbReference>
<sequence>MAARLAYDGYDVALYDRSHSRIAPFQHRRRIELRGEIEGVGEFAYIGTDLATAVANRDIIIIVTTATAHRPLARQLAPCLKEGQIILLKPGRTFGALEVSRVIRAAGCTAEVIVGEANTLIYVSRVIDPGIVLIKAVKKRVLVSAVRACNTPYLLDRLRDVYPQFAPARSFLETSLGNIGARLHPAISLGNADRISSGESFDFYTSVTPPIARTLTEVDRELWILSRVLGVRSLSIKEWLHSRYSIERADLATMLRSNPGYQNIKAPTTLDHRYLWDDIPTGLVPVSEIARALGVETPTR</sequence>
<feature type="non-terminal residue" evidence="2">
    <location>
        <position position="300"/>
    </location>
</feature>
<dbReference type="Pfam" id="PF02317">
    <property type="entry name" value="Octopine_DH"/>
    <property type="match status" value="1"/>
</dbReference>
<dbReference type="EMBL" id="BARS01008712">
    <property type="protein sequence ID" value="GAF82722.1"/>
    <property type="molecule type" value="Genomic_DNA"/>
</dbReference>
<proteinExistence type="predicted"/>
<gene>
    <name evidence="2" type="ORF">S01H1_16545</name>
</gene>
<dbReference type="Gene3D" id="1.10.1040.10">
    <property type="entry name" value="N-(1-d-carboxylethyl)-l-norvaline Dehydrogenase, domain 2"/>
    <property type="match status" value="1"/>
</dbReference>
<comment type="caution">
    <text evidence="2">The sequence shown here is derived from an EMBL/GenBank/DDBJ whole genome shotgun (WGS) entry which is preliminary data.</text>
</comment>
<evidence type="ECO:0000259" key="1">
    <source>
        <dbReference type="Pfam" id="PF02317"/>
    </source>
</evidence>
<dbReference type="SUPFAM" id="SSF51735">
    <property type="entry name" value="NAD(P)-binding Rossmann-fold domains"/>
    <property type="match status" value="1"/>
</dbReference>
<protein>
    <recommendedName>
        <fullName evidence="1">Opine dehydrogenase domain-containing protein</fullName>
    </recommendedName>
</protein>
<dbReference type="PANTHER" id="PTHR38015">
    <property type="entry name" value="BLR6086 PROTEIN"/>
    <property type="match status" value="1"/>
</dbReference>
<dbReference type="InterPro" id="IPR036291">
    <property type="entry name" value="NAD(P)-bd_dom_sf"/>
</dbReference>
<name>X0T3G6_9ZZZZ</name>